<name>A0A2H1VDP5_SPOFR</name>
<gene>
    <name evidence="1" type="ORF">SFRICE_004020</name>
</gene>
<evidence type="ECO:0000313" key="1">
    <source>
        <dbReference type="EMBL" id="SOQ38980.1"/>
    </source>
</evidence>
<dbReference type="EMBL" id="ODYU01002009">
    <property type="protein sequence ID" value="SOQ38980.1"/>
    <property type="molecule type" value="Genomic_DNA"/>
</dbReference>
<reference evidence="1" key="1">
    <citation type="submission" date="2016-07" db="EMBL/GenBank/DDBJ databases">
        <authorList>
            <person name="Bretaudeau A."/>
        </authorList>
    </citation>
    <scope>NUCLEOTIDE SEQUENCE</scope>
    <source>
        <strain evidence="1">Rice</strain>
        <tissue evidence="1">Whole body</tissue>
    </source>
</reference>
<dbReference type="PROSITE" id="PS51257">
    <property type="entry name" value="PROKAR_LIPOPROTEIN"/>
    <property type="match status" value="1"/>
</dbReference>
<organism evidence="1">
    <name type="scientific">Spodoptera frugiperda</name>
    <name type="common">Fall armyworm</name>
    <dbReference type="NCBI Taxonomy" id="7108"/>
    <lineage>
        <taxon>Eukaryota</taxon>
        <taxon>Metazoa</taxon>
        <taxon>Ecdysozoa</taxon>
        <taxon>Arthropoda</taxon>
        <taxon>Hexapoda</taxon>
        <taxon>Insecta</taxon>
        <taxon>Pterygota</taxon>
        <taxon>Neoptera</taxon>
        <taxon>Endopterygota</taxon>
        <taxon>Lepidoptera</taxon>
        <taxon>Glossata</taxon>
        <taxon>Ditrysia</taxon>
        <taxon>Noctuoidea</taxon>
        <taxon>Noctuidae</taxon>
        <taxon>Amphipyrinae</taxon>
        <taxon>Spodoptera</taxon>
    </lineage>
</organism>
<proteinExistence type="predicted"/>
<dbReference type="AlphaFoldDB" id="A0A2H1VDP5"/>
<accession>A0A2H1VDP5</accession>
<sequence length="265" mass="29233">MCKRILEEHLTVSHTSIFACRGCVYKHASSHAHDSKRLLRAGIKPATRCTAASCPATALTVQSKEGRNNLGKRINKYNITLHTRVDHRPQAYSQGKTGTQLNTDFLQDSIGRSASSSPLAAGCRSTCRAARGTGAARPAGRRRTSSGTGALAAKTLQHNTSHVDCLLIRLSSGLLWLPLLFPPANLAMEPKFFFSLLLIDLPMLPNCLATEFNCLELLVDRASKDLRSSSDGWLREMHSIRSRSRYAANMAERWYSSGRMLFIVF</sequence>
<protein>
    <submittedName>
        <fullName evidence="1">SFRICE_004020</fullName>
    </submittedName>
</protein>